<dbReference type="InterPro" id="IPR036465">
    <property type="entry name" value="vWFA_dom_sf"/>
</dbReference>
<keyword evidence="2" id="KW-0547">Nucleotide-binding</keyword>
<dbReference type="InterPro" id="IPR041628">
    <property type="entry name" value="ChlI/MoxR_AAA_lid"/>
</dbReference>
<dbReference type="PANTHER" id="PTHR35023">
    <property type="entry name" value="CHELATASE-RELATED"/>
    <property type="match status" value="1"/>
</dbReference>
<dbReference type="SMART" id="SM00382">
    <property type="entry name" value="AAA"/>
    <property type="match status" value="1"/>
</dbReference>
<accession>A0A1G7IVI5</accession>
<evidence type="ECO:0000256" key="3">
    <source>
        <dbReference type="ARBA" id="ARBA00022840"/>
    </source>
</evidence>
<dbReference type="InterPro" id="IPR052989">
    <property type="entry name" value="Mg-chelatase_DI-like"/>
</dbReference>
<keyword evidence="8" id="KW-1185">Reference proteome</keyword>
<evidence type="ECO:0000256" key="1">
    <source>
        <dbReference type="ARBA" id="ARBA00005799"/>
    </source>
</evidence>
<proteinExistence type="inferred from homology"/>
<dbReference type="PANTHER" id="PTHR35023:SF1">
    <property type="entry name" value="MG-PROTOPORPHYRIN IX CHELATASE"/>
    <property type="match status" value="1"/>
</dbReference>
<dbReference type="Gene3D" id="3.40.50.300">
    <property type="entry name" value="P-loop containing nucleotide triphosphate hydrolases"/>
    <property type="match status" value="1"/>
</dbReference>
<comment type="similarity">
    <text evidence="1">Belongs to the Mg-chelatase subunits D/I family.</text>
</comment>
<dbReference type="Pfam" id="PF17863">
    <property type="entry name" value="AAA_lid_2"/>
    <property type="match status" value="1"/>
</dbReference>
<reference evidence="8" key="1">
    <citation type="submission" date="2016-10" db="EMBL/GenBank/DDBJ databases">
        <authorList>
            <person name="Varghese N."/>
            <person name="Submissions S."/>
        </authorList>
    </citation>
    <scope>NUCLEOTIDE SEQUENCE [LARGE SCALE GENOMIC DNA]</scope>
    <source>
        <strain evidence="8">DSM 44268</strain>
    </source>
</reference>
<evidence type="ECO:0000256" key="4">
    <source>
        <dbReference type="ARBA" id="ARBA00030759"/>
    </source>
</evidence>
<evidence type="ECO:0000259" key="6">
    <source>
        <dbReference type="PROSITE" id="PS50234"/>
    </source>
</evidence>
<dbReference type="InterPro" id="IPR003593">
    <property type="entry name" value="AAA+_ATPase"/>
</dbReference>
<dbReference type="Pfam" id="PF01078">
    <property type="entry name" value="Mg_chelatase"/>
    <property type="match status" value="1"/>
</dbReference>
<dbReference type="InterPro" id="IPR012804">
    <property type="entry name" value="Cob_chelat_sub_put"/>
</dbReference>
<dbReference type="InterPro" id="IPR027417">
    <property type="entry name" value="P-loop_NTPase"/>
</dbReference>
<dbReference type="EMBL" id="FNBT01000002">
    <property type="protein sequence ID" value="SDF16663.1"/>
    <property type="molecule type" value="Genomic_DNA"/>
</dbReference>
<feature type="domain" description="VWFA" evidence="6">
    <location>
        <begin position="508"/>
        <end position="646"/>
    </location>
</feature>
<dbReference type="GO" id="GO:0005524">
    <property type="term" value="F:ATP binding"/>
    <property type="evidence" value="ECO:0007669"/>
    <property type="project" value="UniProtKB-KW"/>
</dbReference>
<evidence type="ECO:0000256" key="5">
    <source>
        <dbReference type="SAM" id="MobiDB-lite"/>
    </source>
</evidence>
<feature type="compositionally biased region" description="Low complexity" evidence="5">
    <location>
        <begin position="391"/>
        <end position="401"/>
    </location>
</feature>
<dbReference type="AlphaFoldDB" id="A0A1G7IVI5"/>
<dbReference type="SUPFAM" id="SSF53300">
    <property type="entry name" value="vWA-like"/>
    <property type="match status" value="1"/>
</dbReference>
<dbReference type="NCBIfam" id="TIGR02442">
    <property type="entry name" value="Cob-chelat-sub"/>
    <property type="match status" value="1"/>
</dbReference>
<gene>
    <name evidence="7" type="ORF">SAMN05660662_1149</name>
</gene>
<organism evidence="7 8">
    <name type="scientific">Blastococcus aurantiacus</name>
    <dbReference type="NCBI Taxonomy" id="1550231"/>
    <lineage>
        <taxon>Bacteria</taxon>
        <taxon>Bacillati</taxon>
        <taxon>Actinomycetota</taxon>
        <taxon>Actinomycetes</taxon>
        <taxon>Geodermatophilales</taxon>
        <taxon>Geodermatophilaceae</taxon>
        <taxon>Blastococcus</taxon>
    </lineage>
</organism>
<evidence type="ECO:0000256" key="2">
    <source>
        <dbReference type="ARBA" id="ARBA00022741"/>
    </source>
</evidence>
<dbReference type="InterPro" id="IPR002035">
    <property type="entry name" value="VWF_A"/>
</dbReference>
<dbReference type="PROSITE" id="PS50234">
    <property type="entry name" value="VWFA"/>
    <property type="match status" value="1"/>
</dbReference>
<dbReference type="RefSeq" id="WP_255362215.1">
    <property type="nucleotide sequence ID" value="NZ_FNBT01000002.1"/>
</dbReference>
<evidence type="ECO:0000313" key="8">
    <source>
        <dbReference type="Proteomes" id="UP000199406"/>
    </source>
</evidence>
<keyword evidence="3" id="KW-0067">ATP-binding</keyword>
<protein>
    <recommendedName>
        <fullName evidence="4">Mg-protoporphyrin IX chelatase</fullName>
    </recommendedName>
</protein>
<evidence type="ECO:0000313" key="7">
    <source>
        <dbReference type="EMBL" id="SDF16663.1"/>
    </source>
</evidence>
<feature type="region of interest" description="Disordered" evidence="5">
    <location>
        <begin position="338"/>
        <end position="462"/>
    </location>
</feature>
<dbReference type="Proteomes" id="UP000199406">
    <property type="component" value="Unassembled WGS sequence"/>
</dbReference>
<dbReference type="SUPFAM" id="SSF52540">
    <property type="entry name" value="P-loop containing nucleoside triphosphate hydrolases"/>
    <property type="match status" value="1"/>
</dbReference>
<dbReference type="CDD" id="cd01451">
    <property type="entry name" value="vWA_Magnesium_chelatase"/>
    <property type="match status" value="1"/>
</dbReference>
<dbReference type="InterPro" id="IPR041702">
    <property type="entry name" value="BchD/ChlD_VWA"/>
</dbReference>
<dbReference type="STRING" id="1550231.SAMN05660662_1149"/>
<dbReference type="Gene3D" id="1.10.8.80">
    <property type="entry name" value="Magnesium chelatase subunit I, C-Terminal domain"/>
    <property type="match status" value="1"/>
</dbReference>
<name>A0A1G7IVI5_9ACTN</name>
<dbReference type="SMART" id="SM00327">
    <property type="entry name" value="VWA"/>
    <property type="match status" value="1"/>
</dbReference>
<dbReference type="Pfam" id="PF13519">
    <property type="entry name" value="VWA_2"/>
    <property type="match status" value="1"/>
</dbReference>
<sequence>MFRAPYPRMTYPFSAVVGMDDMRLALLLNAVSPAVGGVLVRGEKGTAKSTAVRALAAVLPPVAVVAGCRFACDPAAPDPACPDGPHEPTTGGPVRPARLVELPVGASEDRVVGSLDLERALTEGVKAFEPGLLAAAHRGVLYVDEVNLLHDHLVDLLLDAAAMGTAYVEREGVSVRHAARFLLVGTMNPEEGELRPQLLDRFGLTVEVAAPRDPAARAEVVRRRFASDADPAGFAAAWSGEETGLAARIADARARLPHVVLSDAALQQVTAVCAAFDVDGLRADLVTARAAIAHAAWCGRDEVTEDDVRVAARLALPHRRRRNPFDAPGLDDETLEQALSDSRPEDDGPDDDGPDGGGPDGGGAPPPPPSGAPDDTGASAPEGQDGHPGPDDTGGPTTAPRGEGGGRAEASSAPDRAAVAPSEPFRARRLEVPGIGAGASGRRSRARSERGRVVGSTTPGGSVTKLHLVDTVLAAAPHQRARGRTGPGLRIAREDLRQAVLEGREGNLVLFVVDASGSMGSRARMGAVKGAVLSLLLDAYQRRDKVGLVTFRGTSAEVALPPTWSVEAAATRLTDLPTGGRTPLAAGLLAAHDVLRVERIRDPQRRPLLVVVTDGRATGARGSSSLAEAQAAARLLASTGAASVVVDCESGPVRLGLAGALGTALGAQTLRLEELAADALAATVRSARRAA</sequence>
<dbReference type="Gene3D" id="3.40.50.410">
    <property type="entry name" value="von Willebrand factor, type A domain"/>
    <property type="match status" value="1"/>
</dbReference>
<dbReference type="InterPro" id="IPR000523">
    <property type="entry name" value="Mg_chelatse_chII-like_cat_dom"/>
</dbReference>